<organism evidence="5 6">
    <name type="scientific">Roseicitreum antarcticum</name>
    <dbReference type="NCBI Taxonomy" id="564137"/>
    <lineage>
        <taxon>Bacteria</taxon>
        <taxon>Pseudomonadati</taxon>
        <taxon>Pseudomonadota</taxon>
        <taxon>Alphaproteobacteria</taxon>
        <taxon>Rhodobacterales</taxon>
        <taxon>Paracoccaceae</taxon>
        <taxon>Roseicitreum</taxon>
    </lineage>
</organism>
<keyword evidence="5" id="KW-0808">Transferase</keyword>
<accession>A0A1H3CQQ4</accession>
<sequence length="222" mass="24579">MYIDSNHELRDLSCDAFDTVPARDPAGASLSKRVFDTTCILLMLPVVGLILALAAAAIKLTSRGPVLFVQHRYGAGRVPFKVFKLRTMRVLEDGDAFRQACKGDARITPVGRFLRKASIDELPQVFNVLRGDMSLVGPRPHATRMDDEFATLIPGYNRRFEVVPGITGLAQVRGQRGVTDTLDKMQARIASDIEYVETHGFWRDLGILLRTLLVVLGQRNAG</sequence>
<comment type="similarity">
    <text evidence="1">Belongs to the bacterial sugar transferase family.</text>
</comment>
<protein>
    <submittedName>
        <fullName evidence="5">Putative colanic acid biosysnthesis UDP-glucose lipid carrier transferase</fullName>
    </submittedName>
</protein>
<keyword evidence="3" id="KW-0472">Membrane</keyword>
<dbReference type="Pfam" id="PF02397">
    <property type="entry name" value="Bac_transf"/>
    <property type="match status" value="1"/>
</dbReference>
<proteinExistence type="inferred from homology"/>
<keyword evidence="3" id="KW-0812">Transmembrane</keyword>
<dbReference type="Proteomes" id="UP000198539">
    <property type="component" value="Unassembled WGS sequence"/>
</dbReference>
<dbReference type="EMBL" id="FNOM01000010">
    <property type="protein sequence ID" value="SDX56446.1"/>
    <property type="molecule type" value="Genomic_DNA"/>
</dbReference>
<dbReference type="InterPro" id="IPR003362">
    <property type="entry name" value="Bact_transf"/>
</dbReference>
<dbReference type="PANTHER" id="PTHR30576">
    <property type="entry name" value="COLANIC BIOSYNTHESIS UDP-GLUCOSE LIPID CARRIER TRANSFERASE"/>
    <property type="match status" value="1"/>
</dbReference>
<reference evidence="5 6" key="1">
    <citation type="submission" date="2016-10" db="EMBL/GenBank/DDBJ databases">
        <authorList>
            <person name="de Groot N.N."/>
        </authorList>
    </citation>
    <scope>NUCLEOTIDE SEQUENCE [LARGE SCALE GENOMIC DNA]</scope>
    <source>
        <strain evidence="5 6">CGMCC 1.8894</strain>
    </source>
</reference>
<feature type="transmembrane region" description="Helical" evidence="3">
    <location>
        <begin position="40"/>
        <end position="58"/>
    </location>
</feature>
<evidence type="ECO:0000256" key="3">
    <source>
        <dbReference type="SAM" id="Phobius"/>
    </source>
</evidence>
<keyword evidence="2" id="KW-0270">Exopolysaccharide synthesis</keyword>
<evidence type="ECO:0000313" key="5">
    <source>
        <dbReference type="EMBL" id="SDX56446.1"/>
    </source>
</evidence>
<dbReference type="GO" id="GO:0000271">
    <property type="term" value="P:polysaccharide biosynthetic process"/>
    <property type="evidence" value="ECO:0007669"/>
    <property type="project" value="UniProtKB-KW"/>
</dbReference>
<evidence type="ECO:0000256" key="1">
    <source>
        <dbReference type="ARBA" id="ARBA00006464"/>
    </source>
</evidence>
<evidence type="ECO:0000256" key="2">
    <source>
        <dbReference type="ARBA" id="ARBA00023169"/>
    </source>
</evidence>
<name>A0A1H3CQQ4_9RHOB</name>
<keyword evidence="3" id="KW-1133">Transmembrane helix</keyword>
<dbReference type="GO" id="GO:0089702">
    <property type="term" value="F:undecaprenyl-phosphate glucose phosphotransferase activity"/>
    <property type="evidence" value="ECO:0007669"/>
    <property type="project" value="TreeGrafter"/>
</dbReference>
<evidence type="ECO:0000313" key="6">
    <source>
        <dbReference type="Proteomes" id="UP000198539"/>
    </source>
</evidence>
<keyword evidence="6" id="KW-1185">Reference proteome</keyword>
<dbReference type="STRING" id="564137.SAMN04488238_11022"/>
<gene>
    <name evidence="5" type="ORF">SAMN04488238_11022</name>
</gene>
<dbReference type="GO" id="GO:0009242">
    <property type="term" value="P:colanic acid biosynthetic process"/>
    <property type="evidence" value="ECO:0007669"/>
    <property type="project" value="TreeGrafter"/>
</dbReference>
<feature type="domain" description="Bacterial sugar transferase" evidence="4">
    <location>
        <begin position="32"/>
        <end position="216"/>
    </location>
</feature>
<dbReference type="AlphaFoldDB" id="A0A1H3CQQ4"/>
<evidence type="ECO:0000259" key="4">
    <source>
        <dbReference type="Pfam" id="PF02397"/>
    </source>
</evidence>
<dbReference type="PANTHER" id="PTHR30576:SF21">
    <property type="entry name" value="UDP-GLUCOSE:UNDECAPRENYL-PHOSPHATE GLUCOSE-1-PHOSPHATE TRANSFERASE"/>
    <property type="match status" value="1"/>
</dbReference>